<dbReference type="GO" id="GO:0009432">
    <property type="term" value="P:SOS response"/>
    <property type="evidence" value="ECO:0007669"/>
    <property type="project" value="TreeGrafter"/>
</dbReference>
<dbReference type="GO" id="GO:0006310">
    <property type="term" value="P:DNA recombination"/>
    <property type="evidence" value="ECO:0007669"/>
    <property type="project" value="InterPro"/>
</dbReference>
<name>A0A9D9I240_9FIRM</name>
<reference evidence="12" key="1">
    <citation type="submission" date="2020-10" db="EMBL/GenBank/DDBJ databases">
        <authorList>
            <person name="Gilroy R."/>
        </authorList>
    </citation>
    <scope>NUCLEOTIDE SEQUENCE</scope>
    <source>
        <strain evidence="12">E3-2379</strain>
    </source>
</reference>
<dbReference type="Pfam" id="PF02463">
    <property type="entry name" value="SMC_N"/>
    <property type="match status" value="1"/>
</dbReference>
<evidence type="ECO:0000256" key="6">
    <source>
        <dbReference type="ARBA" id="ARBA00022840"/>
    </source>
</evidence>
<dbReference type="PANTHER" id="PTHR11059">
    <property type="entry name" value="DNA REPAIR PROTEIN RECN"/>
    <property type="match status" value="1"/>
</dbReference>
<comment type="function">
    <text evidence="1 9">May be involved in recombinational repair of damaged DNA.</text>
</comment>
<reference evidence="12" key="2">
    <citation type="journal article" date="2021" name="PeerJ">
        <title>Extensive microbial diversity within the chicken gut microbiome revealed by metagenomics and culture.</title>
        <authorList>
            <person name="Gilroy R."/>
            <person name="Ravi A."/>
            <person name="Getino M."/>
            <person name="Pursley I."/>
            <person name="Horton D.L."/>
            <person name="Alikhan N.F."/>
            <person name="Baker D."/>
            <person name="Gharbi K."/>
            <person name="Hall N."/>
            <person name="Watson M."/>
            <person name="Adriaenssens E.M."/>
            <person name="Foster-Nyarko E."/>
            <person name="Jarju S."/>
            <person name="Secka A."/>
            <person name="Antonio M."/>
            <person name="Oren A."/>
            <person name="Chaudhuri R.R."/>
            <person name="La Ragione R."/>
            <person name="Hildebrand F."/>
            <person name="Pallen M.J."/>
        </authorList>
    </citation>
    <scope>NUCLEOTIDE SEQUENCE</scope>
    <source>
        <strain evidence="12">E3-2379</strain>
    </source>
</reference>
<organism evidence="12 13">
    <name type="scientific">Candidatus Scybalomonas excrementavium</name>
    <dbReference type="NCBI Taxonomy" id="2840943"/>
    <lineage>
        <taxon>Bacteria</taxon>
        <taxon>Bacillati</taxon>
        <taxon>Bacillota</taxon>
        <taxon>Clostridia</taxon>
        <taxon>Lachnospirales</taxon>
        <taxon>Lachnospiraceae</taxon>
        <taxon>Lachnospiraceae incertae sedis</taxon>
        <taxon>Candidatus Scybalomonas</taxon>
    </lineage>
</organism>
<dbReference type="GO" id="GO:0043590">
    <property type="term" value="C:bacterial nucleoid"/>
    <property type="evidence" value="ECO:0007669"/>
    <property type="project" value="TreeGrafter"/>
</dbReference>
<dbReference type="NCBIfam" id="TIGR00634">
    <property type="entry name" value="recN"/>
    <property type="match status" value="1"/>
</dbReference>
<gene>
    <name evidence="12" type="primary">recN</name>
    <name evidence="12" type="ORF">IAC13_09970</name>
</gene>
<evidence type="ECO:0000256" key="7">
    <source>
        <dbReference type="ARBA" id="ARBA00023204"/>
    </source>
</evidence>
<dbReference type="PANTHER" id="PTHR11059:SF0">
    <property type="entry name" value="DNA REPAIR PROTEIN RECN"/>
    <property type="match status" value="1"/>
</dbReference>
<feature type="coiled-coil region" evidence="10">
    <location>
        <begin position="337"/>
        <end position="375"/>
    </location>
</feature>
<feature type="domain" description="RecF/RecN/SMC N-terminal" evidence="11">
    <location>
        <begin position="6"/>
        <end position="507"/>
    </location>
</feature>
<dbReference type="GO" id="GO:0006281">
    <property type="term" value="P:DNA repair"/>
    <property type="evidence" value="ECO:0007669"/>
    <property type="project" value="UniProtKB-KW"/>
</dbReference>
<evidence type="ECO:0000256" key="3">
    <source>
        <dbReference type="ARBA" id="ARBA00021315"/>
    </source>
</evidence>
<keyword evidence="10" id="KW-0175">Coiled coil</keyword>
<keyword evidence="5 9" id="KW-0227">DNA damage</keyword>
<proteinExistence type="inferred from homology"/>
<evidence type="ECO:0000256" key="5">
    <source>
        <dbReference type="ARBA" id="ARBA00022763"/>
    </source>
</evidence>
<comment type="similarity">
    <text evidence="2 9">Belongs to the RecN family.</text>
</comment>
<sequence>MLLNLHVKNLALIDEIEVDFMDHLNIMTGETGAGKSIIIGSINAALGGKLSKDAVRDESEEALIELLFQVDSPKIRHMIEENGITMMEDGQLLISRKLVHGRSISRVNGETVTLNQLKELGACLIDIHGQHEHQSLLHKNYHLRILDRFAGKELTPIKERVQKSYEEVKELKKEWEDATASEEQRLREIHFLEYEQTEIEEAKLKPHEDEDLQQQYKKMSGAREITELLSTSYLMTGYDQEGAGDLIGRCIQKMAQAVSMDKDLEPLYNQISEIDNLLNDFNRELSDSMDDFTFDEESLLEVEKRLDLINGLKVKYGNSIEKIQEYYKTILEKLEKLYHYEEYRNNLQRKLEQSEERLRNEARQLSELRKQSAKQLVPKIKHALLELNFLDVEFDMEFKELEEIRSNGMDEAYFVISTNPGEKMRPLDAVASGGELSRIMLAIKSVLAQEDDIETLIFDEIDVGISGRTAQKVSERLAVIAKKHQVICITHLAQIAAMADAHYKIQKNVLDNKTTTNISLLNEKDSILELARITGGAVITEQVIKSAKEMKQLAKGTNVNRL</sequence>
<evidence type="ECO:0000313" key="13">
    <source>
        <dbReference type="Proteomes" id="UP000823618"/>
    </source>
</evidence>
<dbReference type="FunFam" id="3.40.50.300:FF:000356">
    <property type="entry name" value="DNA repair protein RecN"/>
    <property type="match status" value="1"/>
</dbReference>
<dbReference type="AlphaFoldDB" id="A0A9D9I240"/>
<keyword evidence="7 9" id="KW-0234">DNA repair</keyword>
<dbReference type="CDD" id="cd03241">
    <property type="entry name" value="ABC_RecN"/>
    <property type="match status" value="2"/>
</dbReference>
<dbReference type="InterPro" id="IPR004604">
    <property type="entry name" value="DNA_recomb/repair_RecN"/>
</dbReference>
<dbReference type="PIRSF" id="PIRSF003128">
    <property type="entry name" value="RecN"/>
    <property type="match status" value="1"/>
</dbReference>
<evidence type="ECO:0000256" key="8">
    <source>
        <dbReference type="ARBA" id="ARBA00033408"/>
    </source>
</evidence>
<evidence type="ECO:0000256" key="1">
    <source>
        <dbReference type="ARBA" id="ARBA00003618"/>
    </source>
</evidence>
<evidence type="ECO:0000256" key="9">
    <source>
        <dbReference type="PIRNR" id="PIRNR003128"/>
    </source>
</evidence>
<evidence type="ECO:0000256" key="10">
    <source>
        <dbReference type="SAM" id="Coils"/>
    </source>
</evidence>
<dbReference type="GO" id="GO:0005524">
    <property type="term" value="F:ATP binding"/>
    <property type="evidence" value="ECO:0007669"/>
    <property type="project" value="UniProtKB-KW"/>
</dbReference>
<keyword evidence="6" id="KW-0067">ATP-binding</keyword>
<dbReference type="EMBL" id="JADIML010000285">
    <property type="protein sequence ID" value="MBO8464245.1"/>
    <property type="molecule type" value="Genomic_DNA"/>
</dbReference>
<dbReference type="Gene3D" id="3.40.50.300">
    <property type="entry name" value="P-loop containing nucleotide triphosphate hydrolases"/>
    <property type="match status" value="2"/>
</dbReference>
<evidence type="ECO:0000313" key="12">
    <source>
        <dbReference type="EMBL" id="MBO8464245.1"/>
    </source>
</evidence>
<feature type="coiled-coil region" evidence="10">
    <location>
        <begin position="158"/>
        <end position="185"/>
    </location>
</feature>
<dbReference type="InterPro" id="IPR027417">
    <property type="entry name" value="P-loop_NTPase"/>
</dbReference>
<accession>A0A9D9I240</accession>
<keyword evidence="4" id="KW-0547">Nucleotide-binding</keyword>
<comment type="caution">
    <text evidence="12">The sequence shown here is derived from an EMBL/GenBank/DDBJ whole genome shotgun (WGS) entry which is preliminary data.</text>
</comment>
<dbReference type="SUPFAM" id="SSF52540">
    <property type="entry name" value="P-loop containing nucleoside triphosphate hydrolases"/>
    <property type="match status" value="1"/>
</dbReference>
<protein>
    <recommendedName>
        <fullName evidence="3 9">DNA repair protein RecN</fullName>
    </recommendedName>
    <alternativeName>
        <fullName evidence="8 9">Recombination protein N</fullName>
    </alternativeName>
</protein>
<evidence type="ECO:0000259" key="11">
    <source>
        <dbReference type="Pfam" id="PF02463"/>
    </source>
</evidence>
<evidence type="ECO:0000256" key="2">
    <source>
        <dbReference type="ARBA" id="ARBA00009441"/>
    </source>
</evidence>
<evidence type="ECO:0000256" key="4">
    <source>
        <dbReference type="ARBA" id="ARBA00022741"/>
    </source>
</evidence>
<dbReference type="Proteomes" id="UP000823618">
    <property type="component" value="Unassembled WGS sequence"/>
</dbReference>
<dbReference type="InterPro" id="IPR003395">
    <property type="entry name" value="RecF/RecN/SMC_N"/>
</dbReference>